<dbReference type="Proteomes" id="UP000606172">
    <property type="component" value="Unassembled WGS sequence"/>
</dbReference>
<gene>
    <name evidence="2" type="ORF">Ssi02_46470</name>
</gene>
<evidence type="ECO:0000313" key="2">
    <source>
        <dbReference type="EMBL" id="GII94416.1"/>
    </source>
</evidence>
<reference evidence="2" key="1">
    <citation type="submission" date="2021-01" db="EMBL/GenBank/DDBJ databases">
        <title>Whole genome shotgun sequence of Sinosporangium siamense NBRC 109515.</title>
        <authorList>
            <person name="Komaki H."/>
            <person name="Tamura T."/>
        </authorList>
    </citation>
    <scope>NUCLEOTIDE SEQUENCE</scope>
    <source>
        <strain evidence="2">NBRC 109515</strain>
    </source>
</reference>
<feature type="transmembrane region" description="Helical" evidence="1">
    <location>
        <begin position="51"/>
        <end position="72"/>
    </location>
</feature>
<keyword evidence="1" id="KW-1133">Transmembrane helix</keyword>
<accession>A0A919RIC2</accession>
<keyword evidence="1" id="KW-0812">Transmembrane</keyword>
<comment type="caution">
    <text evidence="2">The sequence shown here is derived from an EMBL/GenBank/DDBJ whole genome shotgun (WGS) entry which is preliminary data.</text>
</comment>
<dbReference type="AlphaFoldDB" id="A0A919RIC2"/>
<keyword evidence="1" id="KW-0472">Membrane</keyword>
<protein>
    <submittedName>
        <fullName evidence="2">Uncharacterized protein</fullName>
    </submittedName>
</protein>
<evidence type="ECO:0000256" key="1">
    <source>
        <dbReference type="SAM" id="Phobius"/>
    </source>
</evidence>
<dbReference type="RefSeq" id="WP_204028877.1">
    <property type="nucleotide sequence ID" value="NZ_BOOW01000029.1"/>
</dbReference>
<dbReference type="EMBL" id="BOOW01000029">
    <property type="protein sequence ID" value="GII94416.1"/>
    <property type="molecule type" value="Genomic_DNA"/>
</dbReference>
<evidence type="ECO:0000313" key="3">
    <source>
        <dbReference type="Proteomes" id="UP000606172"/>
    </source>
</evidence>
<name>A0A919RIC2_9ACTN</name>
<sequence length="92" mass="10294">MTGPPNTEEHSSTEEQLRAALDGLAGTVRAAPDAYTKVSGEWRRRERRRRIALIALVVLVFAAADIIGLWALNQYRSRPHIVYNEPARTPTP</sequence>
<proteinExistence type="predicted"/>
<organism evidence="2 3">
    <name type="scientific">Sinosporangium siamense</name>
    <dbReference type="NCBI Taxonomy" id="1367973"/>
    <lineage>
        <taxon>Bacteria</taxon>
        <taxon>Bacillati</taxon>
        <taxon>Actinomycetota</taxon>
        <taxon>Actinomycetes</taxon>
        <taxon>Streptosporangiales</taxon>
        <taxon>Streptosporangiaceae</taxon>
        <taxon>Sinosporangium</taxon>
    </lineage>
</organism>
<keyword evidence="3" id="KW-1185">Reference proteome</keyword>